<keyword evidence="5" id="KW-0539">Nucleus</keyword>
<dbReference type="EnsemblPlants" id="Solyc11g042424.1.1">
    <property type="protein sequence ID" value="Solyc11g042424.1.1"/>
    <property type="gene ID" value="Solyc11g042424.1"/>
</dbReference>
<accession>A0A3Q7IVP6</accession>
<evidence type="ECO:0000256" key="3">
    <source>
        <dbReference type="ARBA" id="ARBA00023125"/>
    </source>
</evidence>
<evidence type="ECO:0000256" key="5">
    <source>
        <dbReference type="ARBA" id="ARBA00023242"/>
    </source>
</evidence>
<dbReference type="AlphaFoldDB" id="A0A3Q7IVP6"/>
<sequence>MSPTHPFYLCSLKMVNDSLKNPKTLSKLATTPVVGIWGYCDEPNCIAYDSSGFKRELYLRKYYSIMDAYYFTFSLEKFRSFTIVGTFLHQNPNVEDTIPSTALLANSNMKV</sequence>
<evidence type="ECO:0000256" key="1">
    <source>
        <dbReference type="ARBA" id="ARBA00004123"/>
    </source>
</evidence>
<dbReference type="GO" id="GO:0005634">
    <property type="term" value="C:nucleus"/>
    <property type="evidence" value="ECO:0007669"/>
    <property type="project" value="UniProtKB-SubCell"/>
</dbReference>
<name>A0A3Q7IVP6_SOLLC</name>
<evidence type="ECO:0000313" key="7">
    <source>
        <dbReference type="Proteomes" id="UP000004994"/>
    </source>
</evidence>
<keyword evidence="7" id="KW-1185">Reference proteome</keyword>
<proteinExistence type="predicted"/>
<keyword evidence="3" id="KW-0238">DNA-binding</keyword>
<dbReference type="InterPro" id="IPR016177">
    <property type="entry name" value="DNA-bd_dom_sf"/>
</dbReference>
<dbReference type="STRING" id="4081.A0A3Q7IVP6"/>
<organism evidence="6">
    <name type="scientific">Solanum lycopersicum</name>
    <name type="common">Tomato</name>
    <name type="synonym">Lycopersicon esculentum</name>
    <dbReference type="NCBI Taxonomy" id="4081"/>
    <lineage>
        <taxon>Eukaryota</taxon>
        <taxon>Viridiplantae</taxon>
        <taxon>Streptophyta</taxon>
        <taxon>Embryophyta</taxon>
        <taxon>Tracheophyta</taxon>
        <taxon>Spermatophyta</taxon>
        <taxon>Magnoliopsida</taxon>
        <taxon>eudicotyledons</taxon>
        <taxon>Gunneridae</taxon>
        <taxon>Pentapetalae</taxon>
        <taxon>asterids</taxon>
        <taxon>lamiids</taxon>
        <taxon>Solanales</taxon>
        <taxon>Solanaceae</taxon>
        <taxon>Solanoideae</taxon>
        <taxon>Solaneae</taxon>
        <taxon>Solanum</taxon>
        <taxon>Solanum subgen. Lycopersicon</taxon>
    </lineage>
</organism>
<keyword evidence="2" id="KW-0805">Transcription regulation</keyword>
<evidence type="ECO:0000256" key="4">
    <source>
        <dbReference type="ARBA" id="ARBA00023163"/>
    </source>
</evidence>
<evidence type="ECO:0000313" key="6">
    <source>
        <dbReference type="EnsemblPlants" id="Solyc11g042424.1.1"/>
    </source>
</evidence>
<reference evidence="6" key="1">
    <citation type="journal article" date="2012" name="Nature">
        <title>The tomato genome sequence provides insights into fleshy fruit evolution.</title>
        <authorList>
            <consortium name="Tomato Genome Consortium"/>
        </authorList>
    </citation>
    <scope>NUCLEOTIDE SEQUENCE [LARGE SCALE GENOMIC DNA]</scope>
    <source>
        <strain evidence="6">cv. Heinz 1706</strain>
    </source>
</reference>
<dbReference type="Proteomes" id="UP000004994">
    <property type="component" value="Chromosome 11"/>
</dbReference>
<protein>
    <submittedName>
        <fullName evidence="6">Uncharacterized protein</fullName>
    </submittedName>
</protein>
<dbReference type="GO" id="GO:0003677">
    <property type="term" value="F:DNA binding"/>
    <property type="evidence" value="ECO:0007669"/>
    <property type="project" value="UniProtKB-KW"/>
</dbReference>
<dbReference type="SUPFAM" id="SSF54171">
    <property type="entry name" value="DNA-binding domain"/>
    <property type="match status" value="1"/>
</dbReference>
<dbReference type="InParanoid" id="A0A3Q7IVP6"/>
<reference evidence="6" key="2">
    <citation type="submission" date="2019-01" db="UniProtKB">
        <authorList>
            <consortium name="EnsemblPlants"/>
        </authorList>
    </citation>
    <scope>IDENTIFICATION</scope>
    <source>
        <strain evidence="6">cv. Heinz 1706</strain>
    </source>
</reference>
<dbReference type="Gramene" id="Solyc11g042424.1.1">
    <property type="protein sequence ID" value="Solyc11g042424.1.1"/>
    <property type="gene ID" value="Solyc11g042424.1"/>
</dbReference>
<comment type="subcellular location">
    <subcellularLocation>
        <location evidence="1">Nucleus</location>
    </subcellularLocation>
</comment>
<evidence type="ECO:0000256" key="2">
    <source>
        <dbReference type="ARBA" id="ARBA00023015"/>
    </source>
</evidence>
<keyword evidence="4" id="KW-0804">Transcription</keyword>